<dbReference type="Proteomes" id="UP000683925">
    <property type="component" value="Unassembled WGS sequence"/>
</dbReference>
<name>A0A8S1U988_PAROT</name>
<protein>
    <submittedName>
        <fullName evidence="1">Uncharacterized protein</fullName>
    </submittedName>
</protein>
<sequence>MQNKEPSSKLYIIDHDPCLDGIYSLTGLVLPILVKIRKDNWTIQQYLELLKSELSKISKKSKNHKSISQKLIIKMTK</sequence>
<comment type="caution">
    <text evidence="1">The sequence shown here is derived from an EMBL/GenBank/DDBJ whole genome shotgun (WGS) entry which is preliminary data.</text>
</comment>
<dbReference type="EMBL" id="CAJJDP010000038">
    <property type="protein sequence ID" value="CAD8160453.1"/>
    <property type="molecule type" value="Genomic_DNA"/>
</dbReference>
<gene>
    <name evidence="1" type="ORF">POCTA_138.1.T0380187</name>
</gene>
<evidence type="ECO:0000313" key="1">
    <source>
        <dbReference type="EMBL" id="CAD8160453.1"/>
    </source>
</evidence>
<evidence type="ECO:0000313" key="2">
    <source>
        <dbReference type="Proteomes" id="UP000683925"/>
    </source>
</evidence>
<keyword evidence="2" id="KW-1185">Reference proteome</keyword>
<accession>A0A8S1U988</accession>
<organism evidence="1 2">
    <name type="scientific">Paramecium octaurelia</name>
    <dbReference type="NCBI Taxonomy" id="43137"/>
    <lineage>
        <taxon>Eukaryota</taxon>
        <taxon>Sar</taxon>
        <taxon>Alveolata</taxon>
        <taxon>Ciliophora</taxon>
        <taxon>Intramacronucleata</taxon>
        <taxon>Oligohymenophorea</taxon>
        <taxon>Peniculida</taxon>
        <taxon>Parameciidae</taxon>
        <taxon>Paramecium</taxon>
    </lineage>
</organism>
<dbReference type="AlphaFoldDB" id="A0A8S1U988"/>
<reference evidence="1" key="1">
    <citation type="submission" date="2021-01" db="EMBL/GenBank/DDBJ databases">
        <authorList>
            <consortium name="Genoscope - CEA"/>
            <person name="William W."/>
        </authorList>
    </citation>
    <scope>NUCLEOTIDE SEQUENCE</scope>
</reference>
<proteinExistence type="predicted"/>